<dbReference type="Proteomes" id="UP000050795">
    <property type="component" value="Unassembled WGS sequence"/>
</dbReference>
<keyword evidence="3" id="KW-1185">Reference proteome</keyword>
<evidence type="ECO:0000256" key="1">
    <source>
        <dbReference type="SAM" id="MobiDB-lite"/>
    </source>
</evidence>
<keyword evidence="2" id="KW-0472">Membrane</keyword>
<protein>
    <submittedName>
        <fullName evidence="4">Uncharacterized protein</fullName>
    </submittedName>
</protein>
<name>A0AA85JA21_TRIRE</name>
<sequence>MRSSNENELSSNQDPMNSQRNTESVSNQFSVESRSREFIWKTLIVASLQIAVVWEICAFVLLTETLRHWMSNTLWFIWSCGHTMENNAESRTVNGYLDLE</sequence>
<accession>A0AA85JA21</accession>
<dbReference type="WBParaSite" id="TREG1_143670.1">
    <property type="protein sequence ID" value="TREG1_143670.1"/>
    <property type="gene ID" value="TREG1_143670"/>
</dbReference>
<reference evidence="3" key="1">
    <citation type="submission" date="2022-06" db="EMBL/GenBank/DDBJ databases">
        <authorList>
            <person name="Berger JAMES D."/>
            <person name="Berger JAMES D."/>
        </authorList>
    </citation>
    <scope>NUCLEOTIDE SEQUENCE [LARGE SCALE GENOMIC DNA]</scope>
</reference>
<proteinExistence type="predicted"/>
<feature type="region of interest" description="Disordered" evidence="1">
    <location>
        <begin position="1"/>
        <end position="30"/>
    </location>
</feature>
<keyword evidence="2" id="KW-0812">Transmembrane</keyword>
<organism evidence="3 4">
    <name type="scientific">Trichobilharzia regenti</name>
    <name type="common">Nasal bird schistosome</name>
    <dbReference type="NCBI Taxonomy" id="157069"/>
    <lineage>
        <taxon>Eukaryota</taxon>
        <taxon>Metazoa</taxon>
        <taxon>Spiralia</taxon>
        <taxon>Lophotrochozoa</taxon>
        <taxon>Platyhelminthes</taxon>
        <taxon>Trematoda</taxon>
        <taxon>Digenea</taxon>
        <taxon>Strigeidida</taxon>
        <taxon>Schistosomatoidea</taxon>
        <taxon>Schistosomatidae</taxon>
        <taxon>Trichobilharzia</taxon>
    </lineage>
</organism>
<dbReference type="AlphaFoldDB" id="A0AA85JA21"/>
<reference evidence="4" key="2">
    <citation type="submission" date="2023-11" db="UniProtKB">
        <authorList>
            <consortium name="WormBaseParasite"/>
        </authorList>
    </citation>
    <scope>IDENTIFICATION</scope>
</reference>
<evidence type="ECO:0000256" key="2">
    <source>
        <dbReference type="SAM" id="Phobius"/>
    </source>
</evidence>
<evidence type="ECO:0000313" key="4">
    <source>
        <dbReference type="WBParaSite" id="TREG1_143670.1"/>
    </source>
</evidence>
<keyword evidence="2" id="KW-1133">Transmembrane helix</keyword>
<evidence type="ECO:0000313" key="3">
    <source>
        <dbReference type="Proteomes" id="UP000050795"/>
    </source>
</evidence>
<feature type="transmembrane region" description="Helical" evidence="2">
    <location>
        <begin position="38"/>
        <end position="62"/>
    </location>
</feature>